<gene>
    <name evidence="1" type="ORF">SAMN04488050_102156</name>
</gene>
<evidence type="ECO:0000313" key="2">
    <source>
        <dbReference type="Proteomes" id="UP000199392"/>
    </source>
</evidence>
<reference evidence="2" key="1">
    <citation type="submission" date="2016-10" db="EMBL/GenBank/DDBJ databases">
        <authorList>
            <person name="Varghese N."/>
            <person name="Submissions S."/>
        </authorList>
    </citation>
    <scope>NUCLEOTIDE SEQUENCE [LARGE SCALE GENOMIC DNA]</scope>
    <source>
        <strain evidence="2">DSM 26894</strain>
    </source>
</reference>
<dbReference type="EMBL" id="FOZW01000002">
    <property type="protein sequence ID" value="SFS53371.1"/>
    <property type="molecule type" value="Genomic_DNA"/>
</dbReference>
<dbReference type="RefSeq" id="WP_176806461.1">
    <property type="nucleotide sequence ID" value="NZ_FNCL01000001.1"/>
</dbReference>
<proteinExistence type="predicted"/>
<protein>
    <submittedName>
        <fullName evidence="1">Uncharacterized protein</fullName>
    </submittedName>
</protein>
<evidence type="ECO:0000313" key="1">
    <source>
        <dbReference type="EMBL" id="SFS53371.1"/>
    </source>
</evidence>
<keyword evidence="2" id="KW-1185">Reference proteome</keyword>
<name>A0A1I6QLM4_9RHOB</name>
<organism evidence="1 2">
    <name type="scientific">Alloyangia pacifica</name>
    <dbReference type="NCBI Taxonomy" id="311180"/>
    <lineage>
        <taxon>Bacteria</taxon>
        <taxon>Pseudomonadati</taxon>
        <taxon>Pseudomonadota</taxon>
        <taxon>Alphaproteobacteria</taxon>
        <taxon>Rhodobacterales</taxon>
        <taxon>Roseobacteraceae</taxon>
        <taxon>Alloyangia</taxon>
    </lineage>
</organism>
<sequence length="54" mass="5432">MTRSFTASLALAFVAALLVFDLTRTPPNPYQAPAILAFGSGSAASGGFCGALPD</sequence>
<dbReference type="AlphaFoldDB" id="A0A1I6QLM4"/>
<dbReference type="STRING" id="311180.SAMN04488050_102156"/>
<accession>A0A1I6QLM4</accession>
<dbReference type="Proteomes" id="UP000199392">
    <property type="component" value="Unassembled WGS sequence"/>
</dbReference>